<dbReference type="Proteomes" id="UP000019197">
    <property type="component" value="Unassembled WGS sequence"/>
</dbReference>
<comment type="caution">
    <text evidence="1">The sequence shown here is derived from an EMBL/GenBank/DDBJ whole genome shotgun (WGS) entry which is preliminary data.</text>
</comment>
<dbReference type="AlphaFoldDB" id="W1J3C7"/>
<organism evidence="1 2">
    <name type="scientific">Xenorhabdus cabanillasii JM26</name>
    <dbReference type="NCBI Taxonomy" id="1427517"/>
    <lineage>
        <taxon>Bacteria</taxon>
        <taxon>Pseudomonadati</taxon>
        <taxon>Pseudomonadota</taxon>
        <taxon>Gammaproteobacteria</taxon>
        <taxon>Enterobacterales</taxon>
        <taxon>Morganellaceae</taxon>
        <taxon>Xenorhabdus</taxon>
    </lineage>
</organism>
<sequence>MHENSYVAGICGDVYISEWAYSDDPVKLIRLALGLSQHSKW</sequence>
<evidence type="ECO:0000313" key="1">
    <source>
        <dbReference type="EMBL" id="CDL85224.1"/>
    </source>
</evidence>
<dbReference type="EMBL" id="CBXE010000134">
    <property type="protein sequence ID" value="CDL85224.1"/>
    <property type="molecule type" value="Genomic_DNA"/>
</dbReference>
<proteinExistence type="predicted"/>
<reference evidence="1 2" key="1">
    <citation type="submission" date="2013-11" db="EMBL/GenBank/DDBJ databases">
        <title>Draft genome sequence and annotation of the entomopathogenic bacterium, Xenorhabdus cabanillasi strain JM26.</title>
        <authorList>
            <person name="Gualtieri M."/>
            <person name="Ogier J.C."/>
            <person name="Pages S."/>
            <person name="Givaudan A."/>
            <person name="Gaudriault S."/>
        </authorList>
    </citation>
    <scope>NUCLEOTIDE SEQUENCE [LARGE SCALE GENOMIC DNA]</scope>
    <source>
        <strain evidence="1 2">JM26</strain>
    </source>
</reference>
<protein>
    <submittedName>
        <fullName evidence="1">Uncharacterized protein</fullName>
    </submittedName>
</protein>
<name>W1J3C7_9GAMM</name>
<gene>
    <name evidence="1" type="ORF">XCR1_2190005</name>
</gene>
<accession>W1J3C7</accession>
<evidence type="ECO:0000313" key="2">
    <source>
        <dbReference type="Proteomes" id="UP000019197"/>
    </source>
</evidence>